<dbReference type="AlphaFoldDB" id="A0A518H2G9"/>
<keyword evidence="2" id="KW-1185">Reference proteome</keyword>
<dbReference type="OrthoDB" id="572420at2"/>
<reference evidence="1 2" key="1">
    <citation type="submission" date="2019-02" db="EMBL/GenBank/DDBJ databases">
        <title>Deep-cultivation of Planctomycetes and their phenomic and genomic characterization uncovers novel biology.</title>
        <authorList>
            <person name="Wiegand S."/>
            <person name="Jogler M."/>
            <person name="Boedeker C."/>
            <person name="Pinto D."/>
            <person name="Vollmers J."/>
            <person name="Rivas-Marin E."/>
            <person name="Kohn T."/>
            <person name="Peeters S.H."/>
            <person name="Heuer A."/>
            <person name="Rast P."/>
            <person name="Oberbeckmann S."/>
            <person name="Bunk B."/>
            <person name="Jeske O."/>
            <person name="Meyerdierks A."/>
            <person name="Storesund J.E."/>
            <person name="Kallscheuer N."/>
            <person name="Luecker S."/>
            <person name="Lage O.M."/>
            <person name="Pohl T."/>
            <person name="Merkel B.J."/>
            <person name="Hornburger P."/>
            <person name="Mueller R.-W."/>
            <person name="Bruemmer F."/>
            <person name="Labrenz M."/>
            <person name="Spormann A.M."/>
            <person name="Op den Camp H."/>
            <person name="Overmann J."/>
            <person name="Amann R."/>
            <person name="Jetten M.S.M."/>
            <person name="Mascher T."/>
            <person name="Medema M.H."/>
            <person name="Devos D.P."/>
            <person name="Kaster A.-K."/>
            <person name="Ovreas L."/>
            <person name="Rohde M."/>
            <person name="Galperin M.Y."/>
            <person name="Jogler C."/>
        </authorList>
    </citation>
    <scope>NUCLEOTIDE SEQUENCE [LARGE SCALE GENOMIC DNA]</scope>
    <source>
        <strain evidence="1 2">ElP</strain>
    </source>
</reference>
<dbReference type="EMBL" id="CP036426">
    <property type="protein sequence ID" value="QDV35038.1"/>
    <property type="molecule type" value="Genomic_DNA"/>
</dbReference>
<dbReference type="RefSeq" id="WP_145270354.1">
    <property type="nucleotide sequence ID" value="NZ_CP036426.1"/>
</dbReference>
<gene>
    <name evidence="1" type="ORF">ElP_29370</name>
</gene>
<sequence>MKIRFVLDENVRGPLWRAILRHNASGGLPIDATRVGEPPDLPLGCSDEILLEWCEREGRILVSLDQETLPVHLADRLAVGKNSPGIFLIRPNASLRGVLDALVLVAHAGDPVDSRDQVVSIP</sequence>
<protein>
    <recommendedName>
        <fullName evidence="3">DUF5615 domain-containing protein</fullName>
    </recommendedName>
</protein>
<name>A0A518H2G9_9BACT</name>
<dbReference type="Proteomes" id="UP000317835">
    <property type="component" value="Chromosome"/>
</dbReference>
<dbReference type="KEGG" id="tpla:ElP_29370"/>
<evidence type="ECO:0000313" key="2">
    <source>
        <dbReference type="Proteomes" id="UP000317835"/>
    </source>
</evidence>
<organism evidence="1 2">
    <name type="scientific">Tautonia plasticadhaerens</name>
    <dbReference type="NCBI Taxonomy" id="2527974"/>
    <lineage>
        <taxon>Bacteria</taxon>
        <taxon>Pseudomonadati</taxon>
        <taxon>Planctomycetota</taxon>
        <taxon>Planctomycetia</taxon>
        <taxon>Isosphaerales</taxon>
        <taxon>Isosphaeraceae</taxon>
        <taxon>Tautonia</taxon>
    </lineage>
</organism>
<evidence type="ECO:0000313" key="1">
    <source>
        <dbReference type="EMBL" id="QDV35038.1"/>
    </source>
</evidence>
<accession>A0A518H2G9</accession>
<proteinExistence type="predicted"/>
<evidence type="ECO:0008006" key="3">
    <source>
        <dbReference type="Google" id="ProtNLM"/>
    </source>
</evidence>